<evidence type="ECO:0000259" key="1">
    <source>
        <dbReference type="PROSITE" id="PS51708"/>
    </source>
</evidence>
<evidence type="ECO:0000313" key="3">
    <source>
        <dbReference type="Proteomes" id="UP000183376"/>
    </source>
</evidence>
<proteinExistence type="predicted"/>
<dbReference type="OrthoDB" id="9777271at2"/>
<evidence type="ECO:0000313" key="2">
    <source>
        <dbReference type="EMBL" id="SDN09412.1"/>
    </source>
</evidence>
<gene>
    <name evidence="2" type="ORF">SAMN04489726_4880</name>
</gene>
<dbReference type="STRING" id="211114.SAMN04489726_4880"/>
<reference evidence="2 3" key="1">
    <citation type="submission" date="2016-10" db="EMBL/GenBank/DDBJ databases">
        <authorList>
            <person name="de Groot N.N."/>
        </authorList>
    </citation>
    <scope>NUCLEOTIDE SEQUENCE [LARGE SCALE GENOMIC DNA]</scope>
    <source>
        <strain evidence="2 3">DSM 44149</strain>
    </source>
</reference>
<accession>A0A1G9YKA4</accession>
<protein>
    <submittedName>
        <fullName evidence="2">CHAD domain-containing protein</fullName>
    </submittedName>
</protein>
<dbReference type="PANTHER" id="PTHR39339:SF1">
    <property type="entry name" value="CHAD DOMAIN-CONTAINING PROTEIN"/>
    <property type="match status" value="1"/>
</dbReference>
<dbReference type="EMBL" id="LT629701">
    <property type="protein sequence ID" value="SDN09412.1"/>
    <property type="molecule type" value="Genomic_DNA"/>
</dbReference>
<dbReference type="RefSeq" id="WP_030427653.1">
    <property type="nucleotide sequence ID" value="NZ_JOEF01000002.1"/>
</dbReference>
<organism evidence="2 3">
    <name type="scientific">Allokutzneria albata</name>
    <name type="common">Kibdelosporangium albatum</name>
    <dbReference type="NCBI Taxonomy" id="211114"/>
    <lineage>
        <taxon>Bacteria</taxon>
        <taxon>Bacillati</taxon>
        <taxon>Actinomycetota</taxon>
        <taxon>Actinomycetes</taxon>
        <taxon>Pseudonocardiales</taxon>
        <taxon>Pseudonocardiaceae</taxon>
        <taxon>Allokutzneria</taxon>
    </lineage>
</organism>
<dbReference type="Gene3D" id="1.40.20.10">
    <property type="entry name" value="CHAD domain"/>
    <property type="match status" value="1"/>
</dbReference>
<dbReference type="eggNOG" id="COG5607">
    <property type="taxonomic scope" value="Bacteria"/>
</dbReference>
<dbReference type="SMART" id="SM00880">
    <property type="entry name" value="CHAD"/>
    <property type="match status" value="1"/>
</dbReference>
<dbReference type="InterPro" id="IPR038186">
    <property type="entry name" value="CHAD_dom_sf"/>
</dbReference>
<dbReference type="Proteomes" id="UP000183376">
    <property type="component" value="Chromosome I"/>
</dbReference>
<dbReference type="PROSITE" id="PS51708">
    <property type="entry name" value="CHAD"/>
    <property type="match status" value="1"/>
</dbReference>
<dbReference type="InterPro" id="IPR007899">
    <property type="entry name" value="CHAD_dom"/>
</dbReference>
<name>A0A1G9YKA4_ALLAB</name>
<dbReference type="PANTHER" id="PTHR39339">
    <property type="entry name" value="SLR1444 PROTEIN"/>
    <property type="match status" value="1"/>
</dbReference>
<feature type="domain" description="CHAD" evidence="1">
    <location>
        <begin position="31"/>
        <end position="303"/>
    </location>
</feature>
<keyword evidence="3" id="KW-1185">Reference proteome</keyword>
<dbReference type="AlphaFoldDB" id="A0A1G9YKA4"/>
<sequence>MSRLRRLAKVSRSRDIGALGLPDEPLRAAPDAPVAEHVHAAIDRRLRVIVEREPGVRRGKDPEDLHKMRVAVRRIRAMLRAARPLLEGSEHKRIRDDLKAVGRVLGPVRDMDVLLARLDSQALPHAERLAVEALMSDVESERAVARRRIITLFDSKRYAELLHRLTRFTPTSTSDGEALIFLVRKQFAKLAAAVEEAGAEPEDDVLHALRIRGKRLRYTADLAKPLAGKPVRKLIKATKAFQDVLGEHQDACVAEDRVRELLAARERVDVDMAFAAGRLVEREQLRKAEARSRWLTAWAEVQARAV</sequence>
<dbReference type="Pfam" id="PF05235">
    <property type="entry name" value="CHAD"/>
    <property type="match status" value="1"/>
</dbReference>